<keyword evidence="4" id="KW-1185">Reference proteome</keyword>
<proteinExistence type="predicted"/>
<dbReference type="Proteomes" id="UP000639772">
    <property type="component" value="Chromosome 3"/>
</dbReference>
<comment type="caution">
    <text evidence="2">The sequence shown here is derived from an EMBL/GenBank/DDBJ whole genome shotgun (WGS) entry which is preliminary data.</text>
</comment>
<accession>A0A835V6A8</accession>
<evidence type="ECO:0000313" key="4">
    <source>
        <dbReference type="Proteomes" id="UP000636800"/>
    </source>
</evidence>
<reference evidence="4 5" key="1">
    <citation type="journal article" date="2020" name="Nat. Food">
        <title>A phased Vanilla planifolia genome enables genetic improvement of flavour and production.</title>
        <authorList>
            <person name="Hasing T."/>
            <person name="Tang H."/>
            <person name="Brym M."/>
            <person name="Khazi F."/>
            <person name="Huang T."/>
            <person name="Chambers A.H."/>
        </authorList>
    </citation>
    <scope>NUCLEOTIDE SEQUENCE [LARGE SCALE GENOMIC DNA]</scope>
    <source>
        <tissue evidence="2">Leaf</tissue>
    </source>
</reference>
<dbReference type="Proteomes" id="UP000636800">
    <property type="component" value="Chromosome 3"/>
</dbReference>
<sequence length="82" mass="8602">MGFMGELQNGLEERKDRDAKDARDPPGILVAVASGDEGEKRSNSECGVFGLSEEVMNRFMANGGADKRCPVVGGVFAGGNVP</sequence>
<feature type="region of interest" description="Disordered" evidence="1">
    <location>
        <begin position="1"/>
        <end position="26"/>
    </location>
</feature>
<evidence type="ECO:0000313" key="2">
    <source>
        <dbReference type="EMBL" id="KAG0489054.1"/>
    </source>
</evidence>
<name>A0A835V6A8_VANPL</name>
<protein>
    <submittedName>
        <fullName evidence="2">Uncharacterized protein</fullName>
    </submittedName>
</protein>
<dbReference type="EMBL" id="JADCNM010000003">
    <property type="protein sequence ID" value="KAG0490863.1"/>
    <property type="molecule type" value="Genomic_DNA"/>
</dbReference>
<feature type="compositionally biased region" description="Basic and acidic residues" evidence="1">
    <location>
        <begin position="11"/>
        <end position="24"/>
    </location>
</feature>
<dbReference type="EMBL" id="JADCNL010000003">
    <property type="protein sequence ID" value="KAG0489054.1"/>
    <property type="molecule type" value="Genomic_DNA"/>
</dbReference>
<evidence type="ECO:0000313" key="3">
    <source>
        <dbReference type="EMBL" id="KAG0490863.1"/>
    </source>
</evidence>
<evidence type="ECO:0000313" key="5">
    <source>
        <dbReference type="Proteomes" id="UP000639772"/>
    </source>
</evidence>
<evidence type="ECO:0000256" key="1">
    <source>
        <dbReference type="SAM" id="MobiDB-lite"/>
    </source>
</evidence>
<organism evidence="2 4">
    <name type="scientific">Vanilla planifolia</name>
    <name type="common">Vanilla</name>
    <dbReference type="NCBI Taxonomy" id="51239"/>
    <lineage>
        <taxon>Eukaryota</taxon>
        <taxon>Viridiplantae</taxon>
        <taxon>Streptophyta</taxon>
        <taxon>Embryophyta</taxon>
        <taxon>Tracheophyta</taxon>
        <taxon>Spermatophyta</taxon>
        <taxon>Magnoliopsida</taxon>
        <taxon>Liliopsida</taxon>
        <taxon>Asparagales</taxon>
        <taxon>Orchidaceae</taxon>
        <taxon>Vanilloideae</taxon>
        <taxon>Vanilleae</taxon>
        <taxon>Vanilla</taxon>
    </lineage>
</organism>
<gene>
    <name evidence="3" type="ORF">HPP92_007726</name>
    <name evidence="2" type="ORF">HPP92_007865</name>
</gene>
<dbReference type="AlphaFoldDB" id="A0A835V6A8"/>